<name>A0A917UMA0_9ACTN</name>
<evidence type="ECO:0000313" key="2">
    <source>
        <dbReference type="EMBL" id="GGJ67879.1"/>
    </source>
</evidence>
<dbReference type="RefSeq" id="WP_229695649.1">
    <property type="nucleotide sequence ID" value="NZ_BAABER010000049.1"/>
</dbReference>
<keyword evidence="3" id="KW-1185">Reference proteome</keyword>
<sequence length="75" mass="8206">MLMRMGDTRLAMGEREAARPDWIRALDDAERQSLLHTAQQVRDRLAALQADEPHGARHGCASALAFPPASKNASP</sequence>
<reference evidence="2" key="1">
    <citation type="journal article" date="2014" name="Int. J. Syst. Evol. Microbiol.">
        <title>Complete genome sequence of Corynebacterium casei LMG S-19264T (=DSM 44701T), isolated from a smear-ripened cheese.</title>
        <authorList>
            <consortium name="US DOE Joint Genome Institute (JGI-PGF)"/>
            <person name="Walter F."/>
            <person name="Albersmeier A."/>
            <person name="Kalinowski J."/>
            <person name="Ruckert C."/>
        </authorList>
    </citation>
    <scope>NUCLEOTIDE SEQUENCE</scope>
    <source>
        <strain evidence="2">CGMCC 4.7272</strain>
    </source>
</reference>
<protein>
    <submittedName>
        <fullName evidence="2">Uncharacterized protein</fullName>
    </submittedName>
</protein>
<evidence type="ECO:0000256" key="1">
    <source>
        <dbReference type="SAM" id="MobiDB-lite"/>
    </source>
</evidence>
<proteinExistence type="predicted"/>
<dbReference type="Proteomes" id="UP000625682">
    <property type="component" value="Unassembled WGS sequence"/>
</dbReference>
<dbReference type="EMBL" id="BMMU01000047">
    <property type="protein sequence ID" value="GGJ67879.1"/>
    <property type="molecule type" value="Genomic_DNA"/>
</dbReference>
<gene>
    <name evidence="2" type="ORF">GCM10012282_76120</name>
</gene>
<reference evidence="2" key="2">
    <citation type="submission" date="2020-09" db="EMBL/GenBank/DDBJ databases">
        <authorList>
            <person name="Sun Q."/>
            <person name="Zhou Y."/>
        </authorList>
    </citation>
    <scope>NUCLEOTIDE SEQUENCE</scope>
    <source>
        <strain evidence="2">CGMCC 4.7272</strain>
    </source>
</reference>
<comment type="caution">
    <text evidence="2">The sequence shown here is derived from an EMBL/GenBank/DDBJ whole genome shotgun (WGS) entry which is preliminary data.</text>
</comment>
<evidence type="ECO:0000313" key="3">
    <source>
        <dbReference type="Proteomes" id="UP000625682"/>
    </source>
</evidence>
<feature type="region of interest" description="Disordered" evidence="1">
    <location>
        <begin position="53"/>
        <end position="75"/>
    </location>
</feature>
<accession>A0A917UMA0</accession>
<dbReference type="AlphaFoldDB" id="A0A917UMA0"/>
<organism evidence="2 3">
    <name type="scientific">Streptomyces lacrimifluminis</name>
    <dbReference type="NCBI Taxonomy" id="1500077"/>
    <lineage>
        <taxon>Bacteria</taxon>
        <taxon>Bacillati</taxon>
        <taxon>Actinomycetota</taxon>
        <taxon>Actinomycetes</taxon>
        <taxon>Kitasatosporales</taxon>
        <taxon>Streptomycetaceae</taxon>
        <taxon>Streptomyces</taxon>
    </lineage>
</organism>